<keyword evidence="7" id="KW-1185">Reference proteome</keyword>
<dbReference type="GO" id="GO:0048731">
    <property type="term" value="P:system development"/>
    <property type="evidence" value="ECO:0007669"/>
    <property type="project" value="TreeGrafter"/>
</dbReference>
<dbReference type="PANTHER" id="PTHR31719:SF134">
    <property type="entry name" value="NAC DOMAIN-CONTAINING PROTEIN 104"/>
    <property type="match status" value="1"/>
</dbReference>
<protein>
    <recommendedName>
        <fullName evidence="5">NAC domain-containing protein</fullName>
    </recommendedName>
</protein>
<gene>
    <name evidence="6" type="ORF">J5N97_021096</name>
</gene>
<dbReference type="EMBL" id="JAGGNH010000005">
    <property type="protein sequence ID" value="KAJ0973137.1"/>
    <property type="molecule type" value="Genomic_DNA"/>
</dbReference>
<evidence type="ECO:0000259" key="5">
    <source>
        <dbReference type="PROSITE" id="PS51005"/>
    </source>
</evidence>
<feature type="domain" description="NAC" evidence="5">
    <location>
        <begin position="11"/>
        <end position="173"/>
    </location>
</feature>
<dbReference type="Proteomes" id="UP001085076">
    <property type="component" value="Miscellaneous, Linkage group lg05"/>
</dbReference>
<sequence>MGDEETSKVHLPPGFHFFPSEEELVLHFLYHKVAHLPCQPDIIPTLDLHHCDPWELINGKALEGDNQWYFFTYKAEEDHRDSVDGYWTPVDDEEPVFSHENKVGVKKTFVYYVGEAPDQGIKTNWVMHEYHLLDDAATNPNPNSRRRRSCKKRRRPITRMEDNKWVICRVFDASYGRDQDQRERSDNEMELSCMDEVFLSLDDYDEISQL</sequence>
<evidence type="ECO:0000313" key="6">
    <source>
        <dbReference type="EMBL" id="KAJ0973137.1"/>
    </source>
</evidence>
<evidence type="ECO:0000256" key="2">
    <source>
        <dbReference type="ARBA" id="ARBA00023125"/>
    </source>
</evidence>
<dbReference type="InterPro" id="IPR036093">
    <property type="entry name" value="NAC_dom_sf"/>
</dbReference>
<evidence type="ECO:0000256" key="3">
    <source>
        <dbReference type="ARBA" id="ARBA00023163"/>
    </source>
</evidence>
<dbReference type="AlphaFoldDB" id="A0A9D5CID9"/>
<keyword evidence="1" id="KW-0805">Transcription regulation</keyword>
<keyword evidence="4" id="KW-0539">Nucleus</keyword>
<dbReference type="PROSITE" id="PS51005">
    <property type="entry name" value="NAC"/>
    <property type="match status" value="1"/>
</dbReference>
<dbReference type="GO" id="GO:0006355">
    <property type="term" value="P:regulation of DNA-templated transcription"/>
    <property type="evidence" value="ECO:0007669"/>
    <property type="project" value="InterPro"/>
</dbReference>
<proteinExistence type="predicted"/>
<evidence type="ECO:0000313" key="7">
    <source>
        <dbReference type="Proteomes" id="UP001085076"/>
    </source>
</evidence>
<reference evidence="6" key="1">
    <citation type="submission" date="2021-03" db="EMBL/GenBank/DDBJ databases">
        <authorList>
            <person name="Li Z."/>
            <person name="Yang C."/>
        </authorList>
    </citation>
    <scope>NUCLEOTIDE SEQUENCE</scope>
    <source>
        <strain evidence="6">Dzin_1.0</strain>
        <tissue evidence="6">Leaf</tissue>
    </source>
</reference>
<keyword evidence="2" id="KW-0238">DNA-binding</keyword>
<dbReference type="SUPFAM" id="SSF101941">
    <property type="entry name" value="NAC domain"/>
    <property type="match status" value="1"/>
</dbReference>
<organism evidence="6 7">
    <name type="scientific">Dioscorea zingiberensis</name>
    <dbReference type="NCBI Taxonomy" id="325984"/>
    <lineage>
        <taxon>Eukaryota</taxon>
        <taxon>Viridiplantae</taxon>
        <taxon>Streptophyta</taxon>
        <taxon>Embryophyta</taxon>
        <taxon>Tracheophyta</taxon>
        <taxon>Spermatophyta</taxon>
        <taxon>Magnoliopsida</taxon>
        <taxon>Liliopsida</taxon>
        <taxon>Dioscoreales</taxon>
        <taxon>Dioscoreaceae</taxon>
        <taxon>Dioscorea</taxon>
    </lineage>
</organism>
<evidence type="ECO:0000256" key="1">
    <source>
        <dbReference type="ARBA" id="ARBA00023015"/>
    </source>
</evidence>
<name>A0A9D5CID9_9LILI</name>
<dbReference type="PANTHER" id="PTHR31719">
    <property type="entry name" value="NAC TRANSCRIPTION FACTOR 56"/>
    <property type="match status" value="1"/>
</dbReference>
<dbReference type="OrthoDB" id="1877845at2759"/>
<keyword evidence="3" id="KW-0804">Transcription</keyword>
<dbReference type="InterPro" id="IPR003441">
    <property type="entry name" value="NAC-dom"/>
</dbReference>
<reference evidence="6" key="2">
    <citation type="journal article" date="2022" name="Hortic Res">
        <title>The genome of Dioscorea zingiberensis sheds light on the biosynthesis, origin and evolution of the medicinally important diosgenin saponins.</title>
        <authorList>
            <person name="Li Y."/>
            <person name="Tan C."/>
            <person name="Li Z."/>
            <person name="Guo J."/>
            <person name="Li S."/>
            <person name="Chen X."/>
            <person name="Wang C."/>
            <person name="Dai X."/>
            <person name="Yang H."/>
            <person name="Song W."/>
            <person name="Hou L."/>
            <person name="Xu J."/>
            <person name="Tong Z."/>
            <person name="Xu A."/>
            <person name="Yuan X."/>
            <person name="Wang W."/>
            <person name="Yang Q."/>
            <person name="Chen L."/>
            <person name="Sun Z."/>
            <person name="Wang K."/>
            <person name="Pan B."/>
            <person name="Chen J."/>
            <person name="Bao Y."/>
            <person name="Liu F."/>
            <person name="Qi X."/>
            <person name="Gang D.R."/>
            <person name="Wen J."/>
            <person name="Li J."/>
        </authorList>
    </citation>
    <scope>NUCLEOTIDE SEQUENCE</scope>
    <source>
        <strain evidence="6">Dzin_1.0</strain>
    </source>
</reference>
<comment type="caution">
    <text evidence="6">The sequence shown here is derived from an EMBL/GenBank/DDBJ whole genome shotgun (WGS) entry which is preliminary data.</text>
</comment>
<accession>A0A9D5CID9</accession>
<dbReference type="Pfam" id="PF02365">
    <property type="entry name" value="NAM"/>
    <property type="match status" value="1"/>
</dbReference>
<evidence type="ECO:0000256" key="4">
    <source>
        <dbReference type="ARBA" id="ARBA00023242"/>
    </source>
</evidence>
<dbReference type="Gene3D" id="2.170.150.80">
    <property type="entry name" value="NAC domain"/>
    <property type="match status" value="1"/>
</dbReference>
<dbReference type="GO" id="GO:0003677">
    <property type="term" value="F:DNA binding"/>
    <property type="evidence" value="ECO:0007669"/>
    <property type="project" value="UniProtKB-KW"/>
</dbReference>